<dbReference type="Gene3D" id="1.25.40.10">
    <property type="entry name" value="Tetratricopeptide repeat domain"/>
    <property type="match status" value="1"/>
</dbReference>
<dbReference type="RefSeq" id="WP_074238548.1">
    <property type="nucleotide sequence ID" value="NZ_FSRA01000001.1"/>
</dbReference>
<dbReference type="STRING" id="536979.SAMN04488055_1405"/>
<protein>
    <submittedName>
        <fullName evidence="3">Putative negative regulator of RcsB-dependent stress response</fullName>
    </submittedName>
</protein>
<dbReference type="InterPro" id="IPR019734">
    <property type="entry name" value="TPR_rpt"/>
</dbReference>
<evidence type="ECO:0000313" key="3">
    <source>
        <dbReference type="EMBL" id="SIN79643.1"/>
    </source>
</evidence>
<feature type="compositionally biased region" description="Polar residues" evidence="1">
    <location>
        <begin position="1"/>
        <end position="10"/>
    </location>
</feature>
<keyword evidence="2" id="KW-1133">Transmembrane helix</keyword>
<name>A0A1N6E9G9_9BACT</name>
<keyword evidence="2" id="KW-0472">Membrane</keyword>
<keyword evidence="4" id="KW-1185">Reference proteome</keyword>
<dbReference type="OrthoDB" id="9808622at2"/>
<evidence type="ECO:0000256" key="1">
    <source>
        <dbReference type="SAM" id="MobiDB-lite"/>
    </source>
</evidence>
<evidence type="ECO:0000256" key="2">
    <source>
        <dbReference type="SAM" id="Phobius"/>
    </source>
</evidence>
<reference evidence="3 4" key="1">
    <citation type="submission" date="2016-11" db="EMBL/GenBank/DDBJ databases">
        <authorList>
            <person name="Jaros S."/>
            <person name="Januszkiewicz K."/>
            <person name="Wedrychowicz H."/>
        </authorList>
    </citation>
    <scope>NUCLEOTIDE SEQUENCE [LARGE SCALE GENOMIC DNA]</scope>
    <source>
        <strain evidence="3 4">DSM 24787</strain>
    </source>
</reference>
<dbReference type="InterPro" id="IPR011990">
    <property type="entry name" value="TPR-like_helical_dom_sf"/>
</dbReference>
<accession>A0A1N6E9G9</accession>
<keyword evidence="2" id="KW-0812">Transmembrane</keyword>
<dbReference type="Pfam" id="PF13432">
    <property type="entry name" value="TPR_16"/>
    <property type="match status" value="1"/>
</dbReference>
<dbReference type="EMBL" id="FSRA01000001">
    <property type="protein sequence ID" value="SIN79643.1"/>
    <property type="molecule type" value="Genomic_DNA"/>
</dbReference>
<dbReference type="Proteomes" id="UP000185003">
    <property type="component" value="Unassembled WGS sequence"/>
</dbReference>
<dbReference type="AlphaFoldDB" id="A0A1N6E9G9"/>
<dbReference type="SUPFAM" id="SSF48452">
    <property type="entry name" value="TPR-like"/>
    <property type="match status" value="1"/>
</dbReference>
<evidence type="ECO:0000313" key="4">
    <source>
        <dbReference type="Proteomes" id="UP000185003"/>
    </source>
</evidence>
<organism evidence="3 4">
    <name type="scientific">Chitinophaga niabensis</name>
    <dbReference type="NCBI Taxonomy" id="536979"/>
    <lineage>
        <taxon>Bacteria</taxon>
        <taxon>Pseudomonadati</taxon>
        <taxon>Bacteroidota</taxon>
        <taxon>Chitinophagia</taxon>
        <taxon>Chitinophagales</taxon>
        <taxon>Chitinophagaceae</taxon>
        <taxon>Chitinophaga</taxon>
    </lineage>
</organism>
<feature type="transmembrane region" description="Helical" evidence="2">
    <location>
        <begin position="38"/>
        <end position="57"/>
    </location>
</feature>
<proteinExistence type="predicted"/>
<dbReference type="SMART" id="SM00028">
    <property type="entry name" value="TPR"/>
    <property type="match status" value="2"/>
</dbReference>
<gene>
    <name evidence="3" type="ORF">SAMN04488055_1405</name>
</gene>
<sequence length="233" mass="25536">MSDNKTNTKQPAPAAKNQDFDLQHTADRAQDFYTRNKNVINIGLLAVVVIIGGFFGYNRFVKAPNEKKAQEAIFGAQNFFAGDSFKLALNGDGNTYGFLQVIDKYGGTKAGNLAKYSAGVCYVKLGDYQKGIDQLKAFSSSDLVIQSLANGLIGDAYMELNKTDDAVSYYKKAGAADNMLTSPIYLLRAGLALEKANKPQDAIAVYEQIKQKYPQTNEGREIEKYLARLGVVK</sequence>
<feature type="region of interest" description="Disordered" evidence="1">
    <location>
        <begin position="1"/>
        <end position="20"/>
    </location>
</feature>